<protein>
    <submittedName>
        <fullName evidence="2">Uncharacterized protein</fullName>
    </submittedName>
</protein>
<dbReference type="WBParaSite" id="PS1159_v2.g10397.t1">
    <property type="protein sequence ID" value="PS1159_v2.g10397.t1"/>
    <property type="gene ID" value="PS1159_v2.g10397"/>
</dbReference>
<evidence type="ECO:0000313" key="1">
    <source>
        <dbReference type="Proteomes" id="UP000887580"/>
    </source>
</evidence>
<dbReference type="Proteomes" id="UP000887580">
    <property type="component" value="Unplaced"/>
</dbReference>
<name>A0AC35ESK5_9BILA</name>
<proteinExistence type="predicted"/>
<organism evidence="1 2">
    <name type="scientific">Panagrolaimus sp. PS1159</name>
    <dbReference type="NCBI Taxonomy" id="55785"/>
    <lineage>
        <taxon>Eukaryota</taxon>
        <taxon>Metazoa</taxon>
        <taxon>Ecdysozoa</taxon>
        <taxon>Nematoda</taxon>
        <taxon>Chromadorea</taxon>
        <taxon>Rhabditida</taxon>
        <taxon>Tylenchina</taxon>
        <taxon>Panagrolaimomorpha</taxon>
        <taxon>Panagrolaimoidea</taxon>
        <taxon>Panagrolaimidae</taxon>
        <taxon>Panagrolaimus</taxon>
    </lineage>
</organism>
<evidence type="ECO:0000313" key="2">
    <source>
        <dbReference type="WBParaSite" id="PS1159_v2.g10397.t1"/>
    </source>
</evidence>
<accession>A0AC35ESK5</accession>
<reference evidence="2" key="1">
    <citation type="submission" date="2022-11" db="UniProtKB">
        <authorList>
            <consortium name="WormBaseParasite"/>
        </authorList>
    </citation>
    <scope>IDENTIFICATION</scope>
</reference>
<sequence>MAEEHGIDNEYAERMADESVKMENEEELPVFEQDHIQAVLDYEVTGVQTIKKIVASIAPTVYGRHP</sequence>